<evidence type="ECO:0000313" key="5">
    <source>
        <dbReference type="EMBL" id="CAL4933652.1"/>
    </source>
</evidence>
<evidence type="ECO:0000313" key="6">
    <source>
        <dbReference type="Proteomes" id="UP001497457"/>
    </source>
</evidence>
<dbReference type="PANTHER" id="PTHR31352:SF31">
    <property type="entry name" value="BETA-AMYLASE 1, CHLOROPLASTIC"/>
    <property type="match status" value="1"/>
</dbReference>
<proteinExistence type="inferred from homology"/>
<reference evidence="5" key="1">
    <citation type="submission" date="2024-10" db="EMBL/GenBank/DDBJ databases">
        <authorList>
            <person name="Ryan C."/>
        </authorList>
    </citation>
    <scope>NUCLEOTIDE SEQUENCE [LARGE SCALE GENOMIC DNA]</scope>
</reference>
<keyword evidence="3 4" id="KW-0624">Polysaccharide degradation</keyword>
<evidence type="ECO:0000256" key="2">
    <source>
        <dbReference type="ARBA" id="ARBA00023277"/>
    </source>
</evidence>
<evidence type="ECO:0000256" key="4">
    <source>
        <dbReference type="RuleBase" id="RU000509"/>
    </source>
</evidence>
<dbReference type="EC" id="3.2.1.2" evidence="4"/>
<sequence length="258" mass="28161">MLSSLKAAAEAAGKPEWGHGGPTDAGSYNNWPEDTLFFRRENGGWSTEYGDFFLSWYSQMLLEHGDRILTGASSVFSSSPVEVSVKVAGIHWHYGTRSHAPELTAGYYNTRHRDGYLPIARLLVRHGAVLNFTCVEMRDHEQPQDAQCMPEALVRQVGAAGVGLAGENALPRYDGAAHDQVVATAAERADAMDRMVAFTYLRMGADLFHPDNWRRFAAFVRRMGGDGSTCREAAEREASGVAQATGSLVHEAAVALRS</sequence>
<evidence type="ECO:0000256" key="1">
    <source>
        <dbReference type="ARBA" id="ARBA00005652"/>
    </source>
</evidence>
<keyword evidence="4" id="KW-0326">Glycosidase</keyword>
<dbReference type="GO" id="GO:0016161">
    <property type="term" value="F:beta-amylase activity"/>
    <property type="evidence" value="ECO:0007669"/>
    <property type="project" value="UniProtKB-EC"/>
</dbReference>
<keyword evidence="4" id="KW-0378">Hydrolase</keyword>
<evidence type="ECO:0000256" key="3">
    <source>
        <dbReference type="ARBA" id="ARBA00023326"/>
    </source>
</evidence>
<dbReference type="InterPro" id="IPR001554">
    <property type="entry name" value="Glyco_hydro_14"/>
</dbReference>
<name>A0ABC8XZM8_9POAL</name>
<keyword evidence="6" id="KW-1185">Reference proteome</keyword>
<dbReference type="GO" id="GO:0000272">
    <property type="term" value="P:polysaccharide catabolic process"/>
    <property type="evidence" value="ECO:0007669"/>
    <property type="project" value="UniProtKB-KW"/>
</dbReference>
<organism evidence="5 6">
    <name type="scientific">Urochloa decumbens</name>
    <dbReference type="NCBI Taxonomy" id="240449"/>
    <lineage>
        <taxon>Eukaryota</taxon>
        <taxon>Viridiplantae</taxon>
        <taxon>Streptophyta</taxon>
        <taxon>Embryophyta</taxon>
        <taxon>Tracheophyta</taxon>
        <taxon>Spermatophyta</taxon>
        <taxon>Magnoliopsida</taxon>
        <taxon>Liliopsida</taxon>
        <taxon>Poales</taxon>
        <taxon>Poaceae</taxon>
        <taxon>PACMAD clade</taxon>
        <taxon>Panicoideae</taxon>
        <taxon>Panicodae</taxon>
        <taxon>Paniceae</taxon>
        <taxon>Melinidinae</taxon>
        <taxon>Urochloa</taxon>
    </lineage>
</organism>
<dbReference type="SUPFAM" id="SSF51445">
    <property type="entry name" value="(Trans)glycosidases"/>
    <property type="match status" value="1"/>
</dbReference>
<dbReference type="Proteomes" id="UP001497457">
    <property type="component" value="Chromosome 15b"/>
</dbReference>
<dbReference type="EMBL" id="OZ075125">
    <property type="protein sequence ID" value="CAL4933652.1"/>
    <property type="molecule type" value="Genomic_DNA"/>
</dbReference>
<comment type="similarity">
    <text evidence="1 4">Belongs to the glycosyl hydrolase 14 family.</text>
</comment>
<dbReference type="PRINTS" id="PR00750">
    <property type="entry name" value="BETAAMYLASE"/>
</dbReference>
<dbReference type="AlphaFoldDB" id="A0ABC8XZM8"/>
<gene>
    <name evidence="5" type="ORF">URODEC1_LOCUS28250</name>
</gene>
<keyword evidence="2 4" id="KW-0119">Carbohydrate metabolism</keyword>
<dbReference type="Pfam" id="PF01373">
    <property type="entry name" value="Glyco_hydro_14"/>
    <property type="match status" value="1"/>
</dbReference>
<accession>A0ABC8XZM8</accession>
<dbReference type="PANTHER" id="PTHR31352">
    <property type="entry name" value="BETA-AMYLASE 1, CHLOROPLASTIC"/>
    <property type="match status" value="1"/>
</dbReference>
<dbReference type="InterPro" id="IPR017853">
    <property type="entry name" value="GH"/>
</dbReference>
<dbReference type="Gene3D" id="3.20.20.80">
    <property type="entry name" value="Glycosidases"/>
    <property type="match status" value="1"/>
</dbReference>
<comment type="catalytic activity">
    <reaction evidence="4">
        <text>Hydrolysis of (1-&gt;4)-alpha-D-glucosidic linkages in polysaccharides so as to remove successive maltose units from the non-reducing ends of the chains.</text>
        <dbReference type="EC" id="3.2.1.2"/>
    </reaction>
</comment>
<protein>
    <recommendedName>
        <fullName evidence="4">Beta-amylase</fullName>
        <ecNumber evidence="4">3.2.1.2</ecNumber>
    </recommendedName>
</protein>